<dbReference type="Proteomes" id="UP000054826">
    <property type="component" value="Unassembled WGS sequence"/>
</dbReference>
<gene>
    <name evidence="1" type="ORF">T4C_12784</name>
</gene>
<accession>A0A0V1GGT9</accession>
<name>A0A0V1GGT9_TRIPS</name>
<comment type="caution">
    <text evidence="1">The sequence shown here is derived from an EMBL/GenBank/DDBJ whole genome shotgun (WGS) entry which is preliminary data.</text>
</comment>
<proteinExistence type="predicted"/>
<protein>
    <submittedName>
        <fullName evidence="1">Uncharacterized protein</fullName>
    </submittedName>
</protein>
<dbReference type="AlphaFoldDB" id="A0A0V1GGT9"/>
<reference evidence="1 2" key="1">
    <citation type="submission" date="2015-01" db="EMBL/GenBank/DDBJ databases">
        <title>Evolution of Trichinella species and genotypes.</title>
        <authorList>
            <person name="Korhonen P.K."/>
            <person name="Edoardo P."/>
            <person name="Giuseppe L.R."/>
            <person name="Gasser R.B."/>
        </authorList>
    </citation>
    <scope>NUCLEOTIDE SEQUENCE [LARGE SCALE GENOMIC DNA]</scope>
    <source>
        <strain evidence="1">ISS176</strain>
    </source>
</reference>
<evidence type="ECO:0000313" key="1">
    <source>
        <dbReference type="EMBL" id="KRY96995.1"/>
    </source>
</evidence>
<evidence type="ECO:0000313" key="2">
    <source>
        <dbReference type="Proteomes" id="UP000054826"/>
    </source>
</evidence>
<sequence length="68" mass="7839">MQPGKAGIVSLYFSNCSKSIDTHYVHICEKSFSRKFQNFLNYRLACFAKNGENNFRETCQVVGRIKGR</sequence>
<dbReference type="EMBL" id="JYDV01002982">
    <property type="protein sequence ID" value="KRY96995.1"/>
    <property type="molecule type" value="Genomic_DNA"/>
</dbReference>
<organism evidence="1 2">
    <name type="scientific">Trichinella pseudospiralis</name>
    <name type="common">Parasitic roundworm</name>
    <dbReference type="NCBI Taxonomy" id="6337"/>
    <lineage>
        <taxon>Eukaryota</taxon>
        <taxon>Metazoa</taxon>
        <taxon>Ecdysozoa</taxon>
        <taxon>Nematoda</taxon>
        <taxon>Enoplea</taxon>
        <taxon>Dorylaimia</taxon>
        <taxon>Trichinellida</taxon>
        <taxon>Trichinellidae</taxon>
        <taxon>Trichinella</taxon>
    </lineage>
</organism>